<dbReference type="InterPro" id="IPR021858">
    <property type="entry name" value="Fun_TF"/>
</dbReference>
<gene>
    <name evidence="4" type="ORF">PT974_05233</name>
</gene>
<keyword evidence="2" id="KW-0539">Nucleus</keyword>
<organism evidence="4 5">
    <name type="scientific">Cladobotryum mycophilum</name>
    <dbReference type="NCBI Taxonomy" id="491253"/>
    <lineage>
        <taxon>Eukaryota</taxon>
        <taxon>Fungi</taxon>
        <taxon>Dikarya</taxon>
        <taxon>Ascomycota</taxon>
        <taxon>Pezizomycotina</taxon>
        <taxon>Sordariomycetes</taxon>
        <taxon>Hypocreomycetidae</taxon>
        <taxon>Hypocreales</taxon>
        <taxon>Hypocreaceae</taxon>
        <taxon>Cladobotryum</taxon>
    </lineage>
</organism>
<dbReference type="Pfam" id="PF11951">
    <property type="entry name" value="Fungal_trans_2"/>
    <property type="match status" value="1"/>
</dbReference>
<evidence type="ECO:0000256" key="1">
    <source>
        <dbReference type="ARBA" id="ARBA00004123"/>
    </source>
</evidence>
<feature type="region of interest" description="Disordered" evidence="3">
    <location>
        <begin position="277"/>
        <end position="302"/>
    </location>
</feature>
<name>A0ABR0SJ19_9HYPO</name>
<comment type="caution">
    <text evidence="4">The sequence shown here is derived from an EMBL/GenBank/DDBJ whole genome shotgun (WGS) entry which is preliminary data.</text>
</comment>
<comment type="subcellular location">
    <subcellularLocation>
        <location evidence="1">Nucleus</location>
    </subcellularLocation>
</comment>
<evidence type="ECO:0000256" key="3">
    <source>
        <dbReference type="SAM" id="MobiDB-lite"/>
    </source>
</evidence>
<evidence type="ECO:0000313" key="4">
    <source>
        <dbReference type="EMBL" id="KAK5991847.1"/>
    </source>
</evidence>
<evidence type="ECO:0000256" key="2">
    <source>
        <dbReference type="ARBA" id="ARBA00023242"/>
    </source>
</evidence>
<keyword evidence="5" id="KW-1185">Reference proteome</keyword>
<protein>
    <submittedName>
        <fullName evidence="4">Ustiloxin B cluster transcription factor ustR</fullName>
    </submittedName>
</protein>
<evidence type="ECO:0000313" key="5">
    <source>
        <dbReference type="Proteomes" id="UP001338125"/>
    </source>
</evidence>
<dbReference type="EMBL" id="JAVFKD010000012">
    <property type="protein sequence ID" value="KAK5991847.1"/>
    <property type="molecule type" value="Genomic_DNA"/>
</dbReference>
<proteinExistence type="predicted"/>
<reference evidence="4 5" key="1">
    <citation type="submission" date="2024-01" db="EMBL/GenBank/DDBJ databases">
        <title>Complete genome of Cladobotryum mycophilum ATHUM6906.</title>
        <authorList>
            <person name="Christinaki A.C."/>
            <person name="Myridakis A.I."/>
            <person name="Kouvelis V.N."/>
        </authorList>
    </citation>
    <scope>NUCLEOTIDE SEQUENCE [LARGE SCALE GENOMIC DNA]</scope>
    <source>
        <strain evidence="4 5">ATHUM6906</strain>
    </source>
</reference>
<accession>A0ABR0SJ19</accession>
<dbReference type="PANTHER" id="PTHR37534">
    <property type="entry name" value="TRANSCRIPTIONAL ACTIVATOR PROTEIN UGA3"/>
    <property type="match status" value="1"/>
</dbReference>
<sequence length="558" mass="61477">MSQSTSGENTAHEMALTPLVIPSDASCLGSADLGADCLSPAQTDPSLPISPLQDLSPFDSLNGFELSQELPIAPFFMDDVWTNGNDGGTLEDLATLPLPSAPKDKMEITLMGFSDLARASHLGIDASENEIHLLTTFIEDTFSRQYSSCKAPSITQKSWLLCLLLRSPTFYNASISMSAYYLHLGESNNANARDLALKSYQMYRDAALRSFDELDMMSPSIYGERIICGVHIAQLEALGKNMRSCQLYLDRVGQFIAAQGCFLEATLVSGRRERRASTTQLTTSGALPLTPDASPSTPDMQPSPMEHKAAVFFSVIFIWNDILCTTIARKVPCAADVYRKLLADEEFSLAFKHMTGCETWNMIAIIDATALEMKKRMQLTQGNLSIRELVSQADKIQAAVESEIERLSSIPSPPQSHTQSNDETSLNHASQSIVFGHAVLIHLNTIVSGALSGVPEIHQSIDRAIPAWEMLLPTINPKYLAWAYCTSASLATGSHRDVFRRTVAELPMLEVGVSSLREFKHVVEECWKETDRRSSDHSNSPCDWKDVLQRSNLNILFV</sequence>
<dbReference type="Proteomes" id="UP001338125">
    <property type="component" value="Unassembled WGS sequence"/>
</dbReference>
<dbReference type="PANTHER" id="PTHR37534:SF20">
    <property type="entry name" value="PRO1A C6 ZINK-FINGER PROTEIN"/>
    <property type="match status" value="1"/>
</dbReference>